<evidence type="ECO:0000256" key="7">
    <source>
        <dbReference type="ARBA" id="ARBA00023136"/>
    </source>
</evidence>
<evidence type="ECO:0000256" key="5">
    <source>
        <dbReference type="ARBA" id="ARBA00022692"/>
    </source>
</evidence>
<reference evidence="10" key="2">
    <citation type="submission" date="2022-09" db="EMBL/GenBank/DDBJ databases">
        <title>Biosynthetic gene clusters of Dactylosporangioum fulvum.</title>
        <authorList>
            <person name="Caradec T."/>
        </authorList>
    </citation>
    <scope>NUCLEOTIDE SEQUENCE</scope>
    <source>
        <strain evidence="10">NRRL B-16292</strain>
    </source>
</reference>
<accession>A0ABY5WAU2</accession>
<gene>
    <name evidence="10" type="ORF">Dfulv_19130</name>
</gene>
<feature type="transmembrane region" description="Helical" evidence="8">
    <location>
        <begin position="191"/>
        <end position="218"/>
    </location>
</feature>
<reference evidence="10" key="1">
    <citation type="submission" date="2021-04" db="EMBL/GenBank/DDBJ databases">
        <authorList>
            <person name="Hartkoorn R.C."/>
            <person name="Beaudoing E."/>
            <person name="Hot D."/>
        </authorList>
    </citation>
    <scope>NUCLEOTIDE SEQUENCE</scope>
    <source>
        <strain evidence="10">NRRL B-16292</strain>
    </source>
</reference>
<proteinExistence type="predicted"/>
<feature type="transmembrane region" description="Helical" evidence="8">
    <location>
        <begin position="306"/>
        <end position="328"/>
    </location>
</feature>
<evidence type="ECO:0000313" key="10">
    <source>
        <dbReference type="EMBL" id="UWP86236.1"/>
    </source>
</evidence>
<keyword evidence="3 10" id="KW-0328">Glycosyltransferase</keyword>
<feature type="transmembrane region" description="Helical" evidence="8">
    <location>
        <begin position="230"/>
        <end position="249"/>
    </location>
</feature>
<dbReference type="InterPro" id="IPR050297">
    <property type="entry name" value="LipidA_mod_glycosyltrf_83"/>
</dbReference>
<comment type="subcellular location">
    <subcellularLocation>
        <location evidence="1">Cell membrane</location>
        <topology evidence="1">Multi-pass membrane protein</topology>
    </subcellularLocation>
</comment>
<protein>
    <submittedName>
        <fullName evidence="10">Glycosyltransferase family 39 protein</fullName>
        <ecNumber evidence="10">2.4.-.-</ecNumber>
    </submittedName>
</protein>
<dbReference type="EC" id="2.4.-.-" evidence="10"/>
<keyword evidence="11" id="KW-1185">Reference proteome</keyword>
<evidence type="ECO:0000256" key="4">
    <source>
        <dbReference type="ARBA" id="ARBA00022679"/>
    </source>
</evidence>
<dbReference type="InterPro" id="IPR038731">
    <property type="entry name" value="RgtA/B/C-like"/>
</dbReference>
<evidence type="ECO:0000313" key="11">
    <source>
        <dbReference type="Proteomes" id="UP001059617"/>
    </source>
</evidence>
<evidence type="ECO:0000256" key="3">
    <source>
        <dbReference type="ARBA" id="ARBA00022676"/>
    </source>
</evidence>
<dbReference type="RefSeq" id="WP_259865347.1">
    <property type="nucleotide sequence ID" value="NZ_BAAAST010000018.1"/>
</dbReference>
<name>A0ABY5WAU2_9ACTN</name>
<sequence>MRSTLPDHLPRQATPFPFDHPTVELPFAAGRRRRQRWTPVVVAAVPAAATAVVGWAGIGDRTIWQNEVAAVHAAQLSWPDLWRLLTTIDMVKGLYFAGLHLWTAVAGDSLTALRLPSLAALVVAAAATALVGRRLFGPAVGMGAGLLLAATPSVSRFAGEISVYGFVTAAVALTTLLLLRAYDEPTPARWTWYGVAVTGAAMLHVVTLLTLVAHWVLYRRAVRSRPDDDAPVWPLPAFLGALAATPMLWLGQRQSGAISWIRMGVDEVLAYPAELLMSAAVAVIVWTAAAIGLLAGLSRPATRADATFLAVWAVLPPVLGMATFPWLHLFLPRYYLFTLPALAILAAAGVHAALRQLRGPATVRVAGVLVLVAAVTAAGLPGQRQVRQSPTDGRPDLHSATMLVAQRQRSGDGVAFGGVESQYYGRDLFDYELRDRPRPRDVFLQTPGSATGRYEGTECPEAAECVAGTARVWLVTTAVGRDPLTELTGTKAAVLRSMFDVVEVHEFHKARVVLLVRRPAPPG</sequence>
<feature type="transmembrane region" description="Helical" evidence="8">
    <location>
        <begin position="157"/>
        <end position="179"/>
    </location>
</feature>
<keyword evidence="5 8" id="KW-0812">Transmembrane</keyword>
<feature type="transmembrane region" description="Helical" evidence="8">
    <location>
        <begin position="118"/>
        <end position="136"/>
    </location>
</feature>
<evidence type="ECO:0000256" key="1">
    <source>
        <dbReference type="ARBA" id="ARBA00004651"/>
    </source>
</evidence>
<dbReference type="PANTHER" id="PTHR33908">
    <property type="entry name" value="MANNOSYLTRANSFERASE YKCB-RELATED"/>
    <property type="match status" value="1"/>
</dbReference>
<keyword evidence="6 8" id="KW-1133">Transmembrane helix</keyword>
<feature type="domain" description="Glycosyltransferase RgtA/B/C/D-like" evidence="9">
    <location>
        <begin position="99"/>
        <end position="213"/>
    </location>
</feature>
<keyword evidence="7 8" id="KW-0472">Membrane</keyword>
<dbReference type="GO" id="GO:0016757">
    <property type="term" value="F:glycosyltransferase activity"/>
    <property type="evidence" value="ECO:0007669"/>
    <property type="project" value="UniProtKB-KW"/>
</dbReference>
<dbReference type="Pfam" id="PF13231">
    <property type="entry name" value="PMT_2"/>
    <property type="match status" value="1"/>
</dbReference>
<evidence type="ECO:0000256" key="2">
    <source>
        <dbReference type="ARBA" id="ARBA00022475"/>
    </source>
</evidence>
<organism evidence="10 11">
    <name type="scientific">Dactylosporangium fulvum</name>
    <dbReference type="NCBI Taxonomy" id="53359"/>
    <lineage>
        <taxon>Bacteria</taxon>
        <taxon>Bacillati</taxon>
        <taxon>Actinomycetota</taxon>
        <taxon>Actinomycetes</taxon>
        <taxon>Micromonosporales</taxon>
        <taxon>Micromonosporaceae</taxon>
        <taxon>Dactylosporangium</taxon>
    </lineage>
</organism>
<dbReference type="EMBL" id="CP073720">
    <property type="protein sequence ID" value="UWP86236.1"/>
    <property type="molecule type" value="Genomic_DNA"/>
</dbReference>
<dbReference type="Proteomes" id="UP001059617">
    <property type="component" value="Chromosome"/>
</dbReference>
<evidence type="ECO:0000256" key="6">
    <source>
        <dbReference type="ARBA" id="ARBA00022989"/>
    </source>
</evidence>
<evidence type="ECO:0000256" key="8">
    <source>
        <dbReference type="SAM" id="Phobius"/>
    </source>
</evidence>
<dbReference type="PANTHER" id="PTHR33908:SF11">
    <property type="entry name" value="MEMBRANE PROTEIN"/>
    <property type="match status" value="1"/>
</dbReference>
<feature type="transmembrane region" description="Helical" evidence="8">
    <location>
        <begin position="334"/>
        <end position="354"/>
    </location>
</feature>
<evidence type="ECO:0000259" key="9">
    <source>
        <dbReference type="Pfam" id="PF13231"/>
    </source>
</evidence>
<keyword evidence="2" id="KW-1003">Cell membrane</keyword>
<feature type="transmembrane region" description="Helical" evidence="8">
    <location>
        <begin position="40"/>
        <end position="58"/>
    </location>
</feature>
<feature type="transmembrane region" description="Helical" evidence="8">
    <location>
        <begin position="361"/>
        <end position="380"/>
    </location>
</feature>
<keyword evidence="4 10" id="KW-0808">Transferase</keyword>
<feature type="transmembrane region" description="Helical" evidence="8">
    <location>
        <begin position="269"/>
        <end position="294"/>
    </location>
</feature>